<evidence type="ECO:0000313" key="2">
    <source>
        <dbReference type="Proteomes" id="UP000184255"/>
    </source>
</evidence>
<dbReference type="VEuPathDB" id="FungiDB:FMAN_13403"/>
<gene>
    <name evidence="1" type="ORF">FMAN_13403</name>
</gene>
<comment type="caution">
    <text evidence="1">The sequence shown here is derived from an EMBL/GenBank/DDBJ whole genome shotgun (WGS) entry which is preliminary data.</text>
</comment>
<organism evidence="1 2">
    <name type="scientific">Fusarium mangiferae</name>
    <name type="common">Mango malformation disease fungus</name>
    <dbReference type="NCBI Taxonomy" id="192010"/>
    <lineage>
        <taxon>Eukaryota</taxon>
        <taxon>Fungi</taxon>
        <taxon>Dikarya</taxon>
        <taxon>Ascomycota</taxon>
        <taxon>Pezizomycotina</taxon>
        <taxon>Sordariomycetes</taxon>
        <taxon>Hypocreomycetidae</taxon>
        <taxon>Hypocreales</taxon>
        <taxon>Nectriaceae</taxon>
        <taxon>Fusarium</taxon>
        <taxon>Fusarium fujikuroi species complex</taxon>
    </lineage>
</organism>
<protein>
    <submittedName>
        <fullName evidence="1">Uncharacterized protein</fullName>
    </submittedName>
</protein>
<proteinExistence type="predicted"/>
<reference evidence="2" key="1">
    <citation type="journal article" date="2016" name="Genome Biol. Evol.">
        <title>Comparative 'omics' of the Fusarium fujikuroi species complex highlights differences in genetic potential and metabolite synthesis.</title>
        <authorList>
            <person name="Niehaus E.-M."/>
            <person name="Muensterkoetter M."/>
            <person name="Proctor R.H."/>
            <person name="Brown D.W."/>
            <person name="Sharon A."/>
            <person name="Idan Y."/>
            <person name="Oren-Young L."/>
            <person name="Sieber C.M."/>
            <person name="Novak O."/>
            <person name="Pencik A."/>
            <person name="Tarkowska D."/>
            <person name="Hromadova K."/>
            <person name="Freeman S."/>
            <person name="Maymon M."/>
            <person name="Elazar M."/>
            <person name="Youssef S.A."/>
            <person name="El-Shabrawy E.S.M."/>
            <person name="Shalaby A.B.A."/>
            <person name="Houterman P."/>
            <person name="Brock N.L."/>
            <person name="Burkhardt I."/>
            <person name="Tsavkelova E.A."/>
            <person name="Dickschat J.S."/>
            <person name="Galuszka P."/>
            <person name="Gueldener U."/>
            <person name="Tudzynski B."/>
        </authorList>
    </citation>
    <scope>NUCLEOTIDE SEQUENCE [LARGE SCALE GENOMIC DNA]</scope>
    <source>
        <strain evidence="2">MRC7560</strain>
    </source>
</reference>
<evidence type="ECO:0000313" key="1">
    <source>
        <dbReference type="EMBL" id="CVK95259.1"/>
    </source>
</evidence>
<dbReference type="Proteomes" id="UP000184255">
    <property type="component" value="Unassembled WGS sequence"/>
</dbReference>
<sequence length="366" mass="41423">MESLFYSPFITQDAFSMDLPMKKDDKSTLAPYEARYGVDAVFRGDVELQRHEILHYIRGRLEAKYIHRVWYTQFDGIHTKRDLESIQGHSALSFCNKIFPIFLFSDRISSSNRTLGPLIHIAVLNYIHQVYFKPYRTDIEYDQFLAKLLRLDSIALLDNSSAARVGLVLNRAICTKGDRALLDADIPGRKHYSIRPLFRALSVVIRQSDYPSCGVVSDISQLPVFLVLTGSTDGLHSDIHSEIDLLKDVSESISLGPAQGFRTTLGTVTALIMRLQEREDGISGPKPDPVELPNNPKIHKHLYVLEQFQAEKMGWGKRPLKGPSSQWVDTHKYPIWTGEGARTDVLRACLDATSTEHAMVCKYPCL</sequence>
<accession>A0A1L7TBF3</accession>
<keyword evidence="2" id="KW-1185">Reference proteome</keyword>
<dbReference type="AlphaFoldDB" id="A0A1L7TBF3"/>
<name>A0A1L7TBF3_FUSMA</name>
<dbReference type="EMBL" id="FCQH01000007">
    <property type="protein sequence ID" value="CVK95259.1"/>
    <property type="molecule type" value="Genomic_DNA"/>
</dbReference>
<dbReference type="RefSeq" id="XP_041683288.1">
    <property type="nucleotide sequence ID" value="XM_041832868.1"/>
</dbReference>
<dbReference type="GeneID" id="65092652"/>